<organism evidence="1">
    <name type="scientific">Prunus dulcis</name>
    <name type="common">Almond</name>
    <name type="synonym">Amygdalus dulcis</name>
    <dbReference type="NCBI Taxonomy" id="3755"/>
    <lineage>
        <taxon>Eukaryota</taxon>
        <taxon>Viridiplantae</taxon>
        <taxon>Streptophyta</taxon>
        <taxon>Embryophyta</taxon>
        <taxon>Tracheophyta</taxon>
        <taxon>Spermatophyta</taxon>
        <taxon>Magnoliopsida</taxon>
        <taxon>eudicotyledons</taxon>
        <taxon>Gunneridae</taxon>
        <taxon>Pentapetalae</taxon>
        <taxon>rosids</taxon>
        <taxon>fabids</taxon>
        <taxon>Rosales</taxon>
        <taxon>Rosaceae</taxon>
        <taxon>Amygdaloideae</taxon>
        <taxon>Amygdaleae</taxon>
        <taxon>Prunus</taxon>
    </lineage>
</organism>
<proteinExistence type="predicted"/>
<accession>A0A4Y1RCV5</accession>
<dbReference type="Gene3D" id="3.30.530.20">
    <property type="match status" value="1"/>
</dbReference>
<reference evidence="1" key="1">
    <citation type="journal article" date="2019" name="Science">
        <title>Mutation of a bHLH transcription factor allowed almond domestication.</title>
        <authorList>
            <person name="Sanchez-Perez R."/>
            <person name="Pavan S."/>
            <person name="Mazzeo R."/>
            <person name="Moldovan C."/>
            <person name="Aiese Cigliano R."/>
            <person name="Del Cueto J."/>
            <person name="Ricciardi F."/>
            <person name="Lotti C."/>
            <person name="Ricciardi L."/>
            <person name="Dicenta F."/>
            <person name="Lopez-Marques R.L."/>
            <person name="Lindberg Moller B."/>
        </authorList>
    </citation>
    <scope>NUCLEOTIDE SEQUENCE</scope>
</reference>
<dbReference type="SUPFAM" id="SSF55961">
    <property type="entry name" value="Bet v1-like"/>
    <property type="match status" value="1"/>
</dbReference>
<dbReference type="EMBL" id="AP019300">
    <property type="protein sequence ID" value="BBH01835.1"/>
    <property type="molecule type" value="Genomic_DNA"/>
</dbReference>
<gene>
    <name evidence="1" type="ORF">Prudu_012223</name>
</gene>
<dbReference type="AlphaFoldDB" id="A0A4Y1RCV5"/>
<name>A0A4Y1RCV5_PRUDU</name>
<evidence type="ECO:0000313" key="1">
    <source>
        <dbReference type="EMBL" id="BBH01835.1"/>
    </source>
</evidence>
<protein>
    <submittedName>
        <fullName evidence="1">Uncharacterized protein</fullName>
    </submittedName>
</protein>
<dbReference type="InterPro" id="IPR023393">
    <property type="entry name" value="START-like_dom_sf"/>
</dbReference>
<sequence length="78" mass="8790">MAVKEKKDQRTVGVGVEALWRAMAKDTVTVIPKIMPSIVRSIEVIEGDGGLGSVLLFNLGDREYRNFLFAIERWNLIK</sequence>